<evidence type="ECO:0000256" key="4">
    <source>
        <dbReference type="ARBA" id="ARBA00022692"/>
    </source>
</evidence>
<organism evidence="9 10">
    <name type="scientific">Gilliamella apis</name>
    <dbReference type="NCBI Taxonomy" id="1970738"/>
    <lineage>
        <taxon>Bacteria</taxon>
        <taxon>Pseudomonadati</taxon>
        <taxon>Pseudomonadota</taxon>
        <taxon>Gammaproteobacteria</taxon>
        <taxon>Orbales</taxon>
        <taxon>Orbaceae</taxon>
        <taxon>Gilliamella</taxon>
    </lineage>
</organism>
<dbReference type="AlphaFoldDB" id="A0A2V4DVI6"/>
<evidence type="ECO:0000256" key="2">
    <source>
        <dbReference type="ARBA" id="ARBA00007400"/>
    </source>
</evidence>
<feature type="transmembrane region" description="Helical" evidence="7">
    <location>
        <begin position="218"/>
        <end position="238"/>
    </location>
</feature>
<dbReference type="Pfam" id="PF01757">
    <property type="entry name" value="Acyl_transf_3"/>
    <property type="match status" value="1"/>
</dbReference>
<comment type="caution">
    <text evidence="9">The sequence shown here is derived from an EMBL/GenBank/DDBJ whole genome shotgun (WGS) entry which is preliminary data.</text>
</comment>
<dbReference type="GO" id="GO:0005886">
    <property type="term" value="C:plasma membrane"/>
    <property type="evidence" value="ECO:0007669"/>
    <property type="project" value="UniProtKB-SubCell"/>
</dbReference>
<name>A0A2V4DVI6_9GAMM</name>
<evidence type="ECO:0000256" key="3">
    <source>
        <dbReference type="ARBA" id="ARBA00022475"/>
    </source>
</evidence>
<proteinExistence type="inferred from homology"/>
<evidence type="ECO:0000256" key="5">
    <source>
        <dbReference type="ARBA" id="ARBA00022989"/>
    </source>
</evidence>
<dbReference type="GO" id="GO:0009246">
    <property type="term" value="P:enterobacterial common antigen biosynthetic process"/>
    <property type="evidence" value="ECO:0007669"/>
    <property type="project" value="TreeGrafter"/>
</dbReference>
<keyword evidence="5 7" id="KW-1133">Transmembrane helix</keyword>
<dbReference type="OrthoDB" id="7579632at2"/>
<evidence type="ECO:0000256" key="7">
    <source>
        <dbReference type="SAM" id="Phobius"/>
    </source>
</evidence>
<keyword evidence="4 7" id="KW-0812">Transmembrane</keyword>
<evidence type="ECO:0000256" key="1">
    <source>
        <dbReference type="ARBA" id="ARBA00004651"/>
    </source>
</evidence>
<dbReference type="EMBL" id="QGLO01000004">
    <property type="protein sequence ID" value="PXY91519.1"/>
    <property type="molecule type" value="Genomic_DNA"/>
</dbReference>
<dbReference type="GO" id="GO:0016413">
    <property type="term" value="F:O-acetyltransferase activity"/>
    <property type="evidence" value="ECO:0007669"/>
    <property type="project" value="TreeGrafter"/>
</dbReference>
<reference evidence="9 10" key="1">
    <citation type="submission" date="2018-05" db="EMBL/GenBank/DDBJ databases">
        <title>Reference genomes for bee gut microbiota database.</title>
        <authorList>
            <person name="Ellegaard K.M."/>
        </authorList>
    </citation>
    <scope>NUCLEOTIDE SEQUENCE [LARGE SCALE GENOMIC DNA]</scope>
    <source>
        <strain evidence="9 10">ESL0172</strain>
    </source>
</reference>
<feature type="domain" description="Acyltransferase 3" evidence="8">
    <location>
        <begin position="16"/>
        <end position="344"/>
    </location>
</feature>
<evidence type="ECO:0000256" key="6">
    <source>
        <dbReference type="ARBA" id="ARBA00023136"/>
    </source>
</evidence>
<comment type="subcellular location">
    <subcellularLocation>
        <location evidence="1">Cell membrane</location>
        <topology evidence="1">Multi-pass membrane protein</topology>
    </subcellularLocation>
</comment>
<comment type="similarity">
    <text evidence="2">Belongs to the acyltransferase 3 family.</text>
</comment>
<evidence type="ECO:0000313" key="9">
    <source>
        <dbReference type="EMBL" id="PXY91519.1"/>
    </source>
</evidence>
<gene>
    <name evidence="9" type="ORF">DKK78_04130</name>
</gene>
<dbReference type="InterPro" id="IPR002656">
    <property type="entry name" value="Acyl_transf_3_dom"/>
</dbReference>
<feature type="transmembrane region" description="Helical" evidence="7">
    <location>
        <begin position="20"/>
        <end position="41"/>
    </location>
</feature>
<feature type="transmembrane region" description="Helical" evidence="7">
    <location>
        <begin position="188"/>
        <end position="206"/>
    </location>
</feature>
<keyword evidence="3" id="KW-1003">Cell membrane</keyword>
<dbReference type="Proteomes" id="UP000247673">
    <property type="component" value="Unassembled WGS sequence"/>
</dbReference>
<dbReference type="PANTHER" id="PTHR40074:SF2">
    <property type="entry name" value="O-ACETYLTRANSFERASE WECH"/>
    <property type="match status" value="1"/>
</dbReference>
<keyword evidence="10" id="KW-1185">Reference proteome</keyword>
<feature type="transmembrane region" description="Helical" evidence="7">
    <location>
        <begin position="165"/>
        <end position="182"/>
    </location>
</feature>
<evidence type="ECO:0000259" key="8">
    <source>
        <dbReference type="Pfam" id="PF01757"/>
    </source>
</evidence>
<sequence length="362" mass="42720">MKYMDSATFDNLRKVNSIHLLRGIIIILIVICHCYGILWSSGICKKMGSNQSYFYFFSSLTLNWTVGFVLIAGYLFQHLSYKFKLKRYYLSKIKNVIIPYTVVSFVIFVFCYWDYINDNSIYQSFKKFFIEWKRGSLSIPFWFIPMITVIYLLAPILKFLSGKNLTTLSIISFIFVSLYPRPHDGYKLLSISLHFLPVYIIGMGIRQNHLNIMKIIKRNFFIIIMFFSVVLLLIATMYETIPNFSLRGVMYTPFKIMIFMLLLYFWDYTNSNFTKNKFNSILSYIANISFPIFFIHYAILESIFYLFLKNNNYFQQVTQNCSGFLELIIGITMALITLFLSIIVIEVVKKMTKNKSRYFIGC</sequence>
<feature type="transmembrane region" description="Helical" evidence="7">
    <location>
        <begin position="53"/>
        <end position="76"/>
    </location>
</feature>
<evidence type="ECO:0000313" key="10">
    <source>
        <dbReference type="Proteomes" id="UP000247673"/>
    </source>
</evidence>
<keyword evidence="6 7" id="KW-0472">Membrane</keyword>
<protein>
    <recommendedName>
        <fullName evidence="8">Acyltransferase 3 domain-containing protein</fullName>
    </recommendedName>
</protein>
<feature type="transmembrane region" description="Helical" evidence="7">
    <location>
        <begin position="281"/>
        <end position="307"/>
    </location>
</feature>
<dbReference type="PANTHER" id="PTHR40074">
    <property type="entry name" value="O-ACETYLTRANSFERASE WECH"/>
    <property type="match status" value="1"/>
</dbReference>
<feature type="transmembrane region" description="Helical" evidence="7">
    <location>
        <begin position="135"/>
        <end position="153"/>
    </location>
</feature>
<feature type="transmembrane region" description="Helical" evidence="7">
    <location>
        <begin position="250"/>
        <end position="269"/>
    </location>
</feature>
<accession>A0A2V4DVI6</accession>
<feature type="transmembrane region" description="Helical" evidence="7">
    <location>
        <begin position="327"/>
        <end position="348"/>
    </location>
</feature>
<feature type="transmembrane region" description="Helical" evidence="7">
    <location>
        <begin position="97"/>
        <end position="115"/>
    </location>
</feature>